<feature type="domain" description="G-protein coupled receptors family 1 profile" evidence="10">
    <location>
        <begin position="135"/>
        <end position="397"/>
    </location>
</feature>
<evidence type="ECO:0000256" key="3">
    <source>
        <dbReference type="ARBA" id="ARBA00022989"/>
    </source>
</evidence>
<dbReference type="InterPro" id="IPR000276">
    <property type="entry name" value="GPCR_Rhodpsn"/>
</dbReference>
<keyword evidence="2 8" id="KW-0812">Transmembrane</keyword>
<dbReference type="PROSITE" id="PS50262">
    <property type="entry name" value="G_PROTEIN_RECEP_F1_2"/>
    <property type="match status" value="1"/>
</dbReference>
<dbReference type="AlphaFoldDB" id="A0A813TBD5"/>
<evidence type="ECO:0000256" key="6">
    <source>
        <dbReference type="ARBA" id="ARBA00023170"/>
    </source>
</evidence>
<name>A0A813TBD5_9BILA</name>
<dbReference type="EMBL" id="CAJNOC010000836">
    <property type="protein sequence ID" value="CAF0808354.1"/>
    <property type="molecule type" value="Genomic_DNA"/>
</dbReference>
<evidence type="ECO:0000256" key="1">
    <source>
        <dbReference type="ARBA" id="ARBA00004141"/>
    </source>
</evidence>
<accession>A0A813TBD5</accession>
<dbReference type="PRINTS" id="PR00237">
    <property type="entry name" value="GPCRRHODOPSN"/>
</dbReference>
<keyword evidence="5 9" id="KW-0472">Membrane</keyword>
<protein>
    <recommendedName>
        <fullName evidence="10">G-protein coupled receptors family 1 profile domain-containing protein</fullName>
    </recommendedName>
</protein>
<dbReference type="Pfam" id="PF00001">
    <property type="entry name" value="7tm_1"/>
    <property type="match status" value="1"/>
</dbReference>
<keyword evidence="6 8" id="KW-0675">Receptor</keyword>
<organism evidence="11 12">
    <name type="scientific">Brachionus calyciflorus</name>
    <dbReference type="NCBI Taxonomy" id="104777"/>
    <lineage>
        <taxon>Eukaryota</taxon>
        <taxon>Metazoa</taxon>
        <taxon>Spiralia</taxon>
        <taxon>Gnathifera</taxon>
        <taxon>Rotifera</taxon>
        <taxon>Eurotatoria</taxon>
        <taxon>Monogononta</taxon>
        <taxon>Pseudotrocha</taxon>
        <taxon>Ploima</taxon>
        <taxon>Brachionidae</taxon>
        <taxon>Brachionus</taxon>
    </lineage>
</organism>
<evidence type="ECO:0000313" key="12">
    <source>
        <dbReference type="Proteomes" id="UP000663879"/>
    </source>
</evidence>
<evidence type="ECO:0000256" key="2">
    <source>
        <dbReference type="ARBA" id="ARBA00022692"/>
    </source>
</evidence>
<dbReference type="Gene3D" id="1.20.1070.10">
    <property type="entry name" value="Rhodopsin 7-helix transmembrane proteins"/>
    <property type="match status" value="1"/>
</dbReference>
<sequence>MFDGTFIKIFFSIIYCLSQNNNTSNTTYSLNHIQNLALNYTIQNEFGDNQKNKTCFNKNLDQIIYQQFLNLVSQYSLEEIAMSLNMTSHKLQSIILCYGNKIPHVRLSKTTQINHQKKILYALFTSILIFVSVIGNLLIILLLSPFRFKNIRLQQDPKMPIKVSEVFFWYSSFFDLIWSLVVTSCQILIVLNDGLWVFDDFSCKMYGYFTYLVLTINSLSIVALAIDRYYTIVIIRPGHLEQNISWLGRILKSIICSKNFNLRNGLNSASFKTYLWLIGILIFSLLVNIPYFLHTEKYYLINGNSCLDITDDSICLNKWKNIKMENIFKIVLMLFIYILPGFVLTYCYGSIAVYLFFRKSIGIGCDALLRIKQRKRIIKILILDCVFYVVCWFPFSVWILAICISDLFDFTLYSFQDSVGLFIILYIGPIVNVSLKWMFRLLGSLPRLKILINYNSTNSSNSVGVS</sequence>
<feature type="transmembrane region" description="Helical" evidence="9">
    <location>
        <begin position="330"/>
        <end position="357"/>
    </location>
</feature>
<dbReference type="PROSITE" id="PS00237">
    <property type="entry name" value="G_PROTEIN_RECEP_F1_1"/>
    <property type="match status" value="1"/>
</dbReference>
<comment type="subcellular location">
    <subcellularLocation>
        <location evidence="1">Membrane</location>
        <topology evidence="1">Multi-pass membrane protein</topology>
    </subcellularLocation>
</comment>
<reference evidence="11" key="1">
    <citation type="submission" date="2021-02" db="EMBL/GenBank/DDBJ databases">
        <authorList>
            <person name="Nowell W R."/>
        </authorList>
    </citation>
    <scope>NUCLEOTIDE SEQUENCE</scope>
    <source>
        <strain evidence="11">Ploen Becks lab</strain>
    </source>
</reference>
<evidence type="ECO:0000256" key="9">
    <source>
        <dbReference type="SAM" id="Phobius"/>
    </source>
</evidence>
<dbReference type="PANTHER" id="PTHR24243:SF208">
    <property type="entry name" value="PYROKININ-1 RECEPTOR"/>
    <property type="match status" value="1"/>
</dbReference>
<feature type="transmembrane region" description="Helical" evidence="9">
    <location>
        <begin position="119"/>
        <end position="146"/>
    </location>
</feature>
<evidence type="ECO:0000259" key="10">
    <source>
        <dbReference type="PROSITE" id="PS50262"/>
    </source>
</evidence>
<evidence type="ECO:0000256" key="7">
    <source>
        <dbReference type="ARBA" id="ARBA00023224"/>
    </source>
</evidence>
<evidence type="ECO:0000256" key="8">
    <source>
        <dbReference type="RuleBase" id="RU000688"/>
    </source>
</evidence>
<comment type="similarity">
    <text evidence="8">Belongs to the G-protein coupled receptor 1 family.</text>
</comment>
<dbReference type="Proteomes" id="UP000663879">
    <property type="component" value="Unassembled WGS sequence"/>
</dbReference>
<feature type="transmembrane region" description="Helical" evidence="9">
    <location>
        <begin position="206"/>
        <end position="226"/>
    </location>
</feature>
<evidence type="ECO:0000256" key="5">
    <source>
        <dbReference type="ARBA" id="ARBA00023136"/>
    </source>
</evidence>
<keyword evidence="3 9" id="KW-1133">Transmembrane helix</keyword>
<dbReference type="PANTHER" id="PTHR24243">
    <property type="entry name" value="G-PROTEIN COUPLED RECEPTOR"/>
    <property type="match status" value="1"/>
</dbReference>
<feature type="transmembrane region" description="Helical" evidence="9">
    <location>
        <begin position="377"/>
        <end position="399"/>
    </location>
</feature>
<keyword evidence="7 8" id="KW-0807">Transducer</keyword>
<gene>
    <name evidence="11" type="ORF">OXX778_LOCUS6840</name>
</gene>
<proteinExistence type="inferred from homology"/>
<keyword evidence="12" id="KW-1185">Reference proteome</keyword>
<feature type="transmembrane region" description="Helical" evidence="9">
    <location>
        <begin position="167"/>
        <end position="191"/>
    </location>
</feature>
<feature type="transmembrane region" description="Helical" evidence="9">
    <location>
        <begin position="419"/>
        <end position="439"/>
    </location>
</feature>
<dbReference type="OrthoDB" id="5975505at2759"/>
<dbReference type="GO" id="GO:0004930">
    <property type="term" value="F:G protein-coupled receptor activity"/>
    <property type="evidence" value="ECO:0007669"/>
    <property type="project" value="UniProtKB-KW"/>
</dbReference>
<keyword evidence="4 8" id="KW-0297">G-protein coupled receptor</keyword>
<evidence type="ECO:0000313" key="11">
    <source>
        <dbReference type="EMBL" id="CAF0808354.1"/>
    </source>
</evidence>
<feature type="transmembrane region" description="Helical" evidence="9">
    <location>
        <begin position="273"/>
        <end position="293"/>
    </location>
</feature>
<dbReference type="SUPFAM" id="SSF81321">
    <property type="entry name" value="Family A G protein-coupled receptor-like"/>
    <property type="match status" value="1"/>
</dbReference>
<dbReference type="GO" id="GO:0016020">
    <property type="term" value="C:membrane"/>
    <property type="evidence" value="ECO:0007669"/>
    <property type="project" value="UniProtKB-SubCell"/>
</dbReference>
<comment type="caution">
    <text evidence="11">The sequence shown here is derived from an EMBL/GenBank/DDBJ whole genome shotgun (WGS) entry which is preliminary data.</text>
</comment>
<evidence type="ECO:0000256" key="4">
    <source>
        <dbReference type="ARBA" id="ARBA00023040"/>
    </source>
</evidence>
<dbReference type="InterPro" id="IPR017452">
    <property type="entry name" value="GPCR_Rhodpsn_7TM"/>
</dbReference>